<keyword evidence="2" id="KW-0812">Transmembrane</keyword>
<evidence type="ECO:0000313" key="4">
    <source>
        <dbReference type="Proteomes" id="UP000241808"/>
    </source>
</evidence>
<dbReference type="NCBIfam" id="NF037959">
    <property type="entry name" value="MFS_SpdSyn"/>
    <property type="match status" value="1"/>
</dbReference>
<keyword evidence="2" id="KW-0472">Membrane</keyword>
<feature type="transmembrane region" description="Helical" evidence="2">
    <location>
        <begin position="384"/>
        <end position="403"/>
    </location>
</feature>
<evidence type="ECO:0000313" key="3">
    <source>
        <dbReference type="EMBL" id="PTM52388.1"/>
    </source>
</evidence>
<feature type="transmembrane region" description="Helical" evidence="2">
    <location>
        <begin position="298"/>
        <end position="316"/>
    </location>
</feature>
<feature type="transmembrane region" description="Helical" evidence="2">
    <location>
        <begin position="89"/>
        <end position="110"/>
    </location>
</feature>
<organism evidence="3 4">
    <name type="scientific">Phreatobacter oligotrophus</name>
    <dbReference type="NCBI Taxonomy" id="1122261"/>
    <lineage>
        <taxon>Bacteria</taxon>
        <taxon>Pseudomonadati</taxon>
        <taxon>Pseudomonadota</taxon>
        <taxon>Alphaproteobacteria</taxon>
        <taxon>Hyphomicrobiales</taxon>
        <taxon>Phreatobacteraceae</taxon>
        <taxon>Phreatobacter</taxon>
    </lineage>
</organism>
<feature type="transmembrane region" description="Helical" evidence="2">
    <location>
        <begin position="240"/>
        <end position="260"/>
    </location>
</feature>
<name>A0A2T4YZG7_9HYPH</name>
<feature type="transmembrane region" description="Helical" evidence="2">
    <location>
        <begin position="266"/>
        <end position="286"/>
    </location>
</feature>
<dbReference type="SUPFAM" id="SSF53335">
    <property type="entry name" value="S-adenosyl-L-methionine-dependent methyltransferases"/>
    <property type="match status" value="1"/>
</dbReference>
<gene>
    <name evidence="3" type="ORF">C8P69_108189</name>
</gene>
<dbReference type="Gene3D" id="3.40.50.150">
    <property type="entry name" value="Vaccinia Virus protein VP39"/>
    <property type="match status" value="1"/>
</dbReference>
<dbReference type="Proteomes" id="UP000241808">
    <property type="component" value="Unassembled WGS sequence"/>
</dbReference>
<keyword evidence="4" id="KW-1185">Reference proteome</keyword>
<feature type="transmembrane region" description="Helical" evidence="2">
    <location>
        <begin position="56"/>
        <end position="77"/>
    </location>
</feature>
<evidence type="ECO:0008006" key="5">
    <source>
        <dbReference type="Google" id="ProtNLM"/>
    </source>
</evidence>
<evidence type="ECO:0000256" key="2">
    <source>
        <dbReference type="SAM" id="Phobius"/>
    </source>
</evidence>
<dbReference type="EMBL" id="PZZL01000008">
    <property type="protein sequence ID" value="PTM52388.1"/>
    <property type="molecule type" value="Genomic_DNA"/>
</dbReference>
<feature type="transmembrane region" description="Helical" evidence="2">
    <location>
        <begin position="163"/>
        <end position="183"/>
    </location>
</feature>
<dbReference type="GO" id="GO:0006596">
    <property type="term" value="P:polyamine biosynthetic process"/>
    <property type="evidence" value="ECO:0007669"/>
    <property type="project" value="UniProtKB-KW"/>
</dbReference>
<dbReference type="PANTHER" id="PTHR43317">
    <property type="entry name" value="THERMOSPERMINE SYNTHASE ACAULIS5"/>
    <property type="match status" value="1"/>
</dbReference>
<feature type="transmembrane region" description="Helical" evidence="2">
    <location>
        <begin position="410"/>
        <end position="430"/>
    </location>
</feature>
<dbReference type="InterPro" id="IPR029063">
    <property type="entry name" value="SAM-dependent_MTases_sf"/>
</dbReference>
<protein>
    <recommendedName>
        <fullName evidence="5">Spermidine synthase</fullName>
    </recommendedName>
</protein>
<feature type="transmembrane region" description="Helical" evidence="2">
    <location>
        <begin position="195"/>
        <end position="216"/>
    </location>
</feature>
<feature type="transmembrane region" description="Helical" evidence="2">
    <location>
        <begin position="436"/>
        <end position="452"/>
    </location>
</feature>
<sequence length="757" mass="79174">MSSIHPSLDAPVARGAAARALTLPVFAAAIFLSAFLLFSVQPLFTKMVLPVLGGTPAVWSVAMVFFQGVLLAGYLYAHLLNRYLGPGRAVLVHLALMAAVFVVALPIALAPGWGRPPADGEAFWLIGLFAASVGLPFFAIAGNGPLLQAWFARSGHRDAADPYFLYGASNLGSFLALLSYPFVVEPLLVLKTQSALWSGGFALLAVLIAASGVVLARGERPAASGVAVAAGPAPAWRDRLAWIGLSAVPSGLLVALTAHLSTDVAAVPLLWVVPLALFLLTFVLAFREGGGGLHRVMLAVQPLLLAALVFAMALTAKVPWPVAAALHLGFFFVATMVCHGELYRRRPAAGHLTEFYVMLSAGGVLGGLFASLAAPVLFNSILEYPILLIAAVACRPGIGAALARLGPVRVALGIIALVVLVVLQAVTGLTASTLPILTYLLIVAGIAALIVLGRETPALMLTGIALFFALTQAPVMPTGTLARERSFFAVHEVKVTENGQGHLLVHGITVHGAERVRHPDGTAVTGRPEPASYYHRAGAFADAITALRATRGGGPLKVAVIGLGVGSLACYRQEGDAWTFLEIDPVVVRMARDARLFASLGRCAPDAPVVIGDGRLTLADQSGRFDLIVVDAFSSDAIPVHLLTEQAFATYLGKLAPDGALVLHITNRNMDLQPVVAASAAAHGLTGGVRDAVVEGSVRETLAGTARVTMVARRPEHLGPVATDPRWQPLAVPPGFRAWTDDYSNIVGPILRRIVAP</sequence>
<evidence type="ECO:0000256" key="1">
    <source>
        <dbReference type="ARBA" id="ARBA00023115"/>
    </source>
</evidence>
<feature type="transmembrane region" description="Helical" evidence="2">
    <location>
        <begin position="122"/>
        <end position="142"/>
    </location>
</feature>
<reference evidence="3 4" key="1">
    <citation type="submission" date="2018-04" db="EMBL/GenBank/DDBJ databases">
        <title>Genomic Encyclopedia of Archaeal and Bacterial Type Strains, Phase II (KMG-II): from individual species to whole genera.</title>
        <authorList>
            <person name="Goeker M."/>
        </authorList>
    </citation>
    <scope>NUCLEOTIDE SEQUENCE [LARGE SCALE GENOMIC DNA]</scope>
    <source>
        <strain evidence="3 4">DSM 25521</strain>
    </source>
</reference>
<feature type="transmembrane region" description="Helical" evidence="2">
    <location>
        <begin position="459"/>
        <end position="476"/>
    </location>
</feature>
<feature type="transmembrane region" description="Helical" evidence="2">
    <location>
        <begin position="355"/>
        <end position="378"/>
    </location>
</feature>
<feature type="transmembrane region" description="Helical" evidence="2">
    <location>
        <begin position="21"/>
        <end position="44"/>
    </location>
</feature>
<proteinExistence type="predicted"/>
<comment type="caution">
    <text evidence="3">The sequence shown here is derived from an EMBL/GenBank/DDBJ whole genome shotgun (WGS) entry which is preliminary data.</text>
</comment>
<dbReference type="PANTHER" id="PTHR43317:SF1">
    <property type="entry name" value="THERMOSPERMINE SYNTHASE ACAULIS5"/>
    <property type="match status" value="1"/>
</dbReference>
<dbReference type="AlphaFoldDB" id="A0A2T4YZG7"/>
<keyword evidence="1" id="KW-0620">Polyamine biosynthesis</keyword>
<dbReference type="RefSeq" id="WP_245902111.1">
    <property type="nucleotide sequence ID" value="NZ_PZZL01000008.1"/>
</dbReference>
<accession>A0A2T4YZG7</accession>
<keyword evidence="2" id="KW-1133">Transmembrane helix</keyword>
<feature type="transmembrane region" description="Helical" evidence="2">
    <location>
        <begin position="322"/>
        <end position="343"/>
    </location>
</feature>